<feature type="compositionally biased region" description="Basic and acidic residues" evidence="1">
    <location>
        <begin position="70"/>
        <end position="90"/>
    </location>
</feature>
<feature type="non-terminal residue" evidence="2">
    <location>
        <position position="162"/>
    </location>
</feature>
<feature type="non-terminal residue" evidence="2">
    <location>
        <position position="1"/>
    </location>
</feature>
<name>E9J6R9_SOLIN</name>
<feature type="compositionally biased region" description="Basic and acidic residues" evidence="1">
    <location>
        <begin position="42"/>
        <end position="61"/>
    </location>
</feature>
<feature type="region of interest" description="Disordered" evidence="1">
    <location>
        <begin position="30"/>
        <end position="101"/>
    </location>
</feature>
<reference evidence="2" key="1">
    <citation type="journal article" date="2011" name="Proc. Natl. Acad. Sci. U.S.A.">
        <title>The genome of the fire ant Solenopsis invicta.</title>
        <authorList>
            <person name="Wurm Y."/>
            <person name="Wang J."/>
            <person name="Riba-Grognuz O."/>
            <person name="Corona M."/>
            <person name="Nygaard S."/>
            <person name="Hunt B.G."/>
            <person name="Ingram K.K."/>
            <person name="Falquet L."/>
            <person name="Nipitwattanaphon M."/>
            <person name="Gotzek D."/>
            <person name="Dijkstra M.B."/>
            <person name="Oettler J."/>
            <person name="Comtesse F."/>
            <person name="Shih C.J."/>
            <person name="Wu W.J."/>
            <person name="Yang C.C."/>
            <person name="Thomas J."/>
            <person name="Beaudoing E."/>
            <person name="Pradervand S."/>
            <person name="Flegel V."/>
            <person name="Cook E.D."/>
            <person name="Fabbretti R."/>
            <person name="Stockinger H."/>
            <person name="Long L."/>
            <person name="Farmerie W.G."/>
            <person name="Oakey J."/>
            <person name="Boomsma J.J."/>
            <person name="Pamilo P."/>
            <person name="Yi S.V."/>
            <person name="Heinze J."/>
            <person name="Goodisman M.A."/>
            <person name="Farinelli L."/>
            <person name="Harshman K."/>
            <person name="Hulo N."/>
            <person name="Cerutti L."/>
            <person name="Xenarios I."/>
            <person name="Shoemaker D."/>
            <person name="Keller L."/>
        </authorList>
    </citation>
    <scope>NUCLEOTIDE SEQUENCE [LARGE SCALE GENOMIC DNA]</scope>
</reference>
<protein>
    <submittedName>
        <fullName evidence="2">Uncharacterized protein</fullName>
    </submittedName>
</protein>
<proteinExistence type="predicted"/>
<evidence type="ECO:0000256" key="1">
    <source>
        <dbReference type="SAM" id="MobiDB-lite"/>
    </source>
</evidence>
<dbReference type="HOGENOM" id="CLU_1639670_0_0_1"/>
<dbReference type="EMBL" id="GL768339">
    <property type="protein sequence ID" value="EFZ11484.1"/>
    <property type="molecule type" value="Genomic_DNA"/>
</dbReference>
<evidence type="ECO:0000313" key="2">
    <source>
        <dbReference type="EMBL" id="EFZ11484.1"/>
    </source>
</evidence>
<feature type="compositionally biased region" description="Polar residues" evidence="1">
    <location>
        <begin position="30"/>
        <end position="41"/>
    </location>
</feature>
<dbReference type="AlphaFoldDB" id="E9J6R9"/>
<accession>E9J6R9</accession>
<organism>
    <name type="scientific">Solenopsis invicta</name>
    <name type="common">Red imported fire ant</name>
    <name type="synonym">Solenopsis wagneri</name>
    <dbReference type="NCBI Taxonomy" id="13686"/>
    <lineage>
        <taxon>Eukaryota</taxon>
        <taxon>Metazoa</taxon>
        <taxon>Ecdysozoa</taxon>
        <taxon>Arthropoda</taxon>
        <taxon>Hexapoda</taxon>
        <taxon>Insecta</taxon>
        <taxon>Pterygota</taxon>
        <taxon>Neoptera</taxon>
        <taxon>Endopterygota</taxon>
        <taxon>Hymenoptera</taxon>
        <taxon>Apocrita</taxon>
        <taxon>Aculeata</taxon>
        <taxon>Formicoidea</taxon>
        <taxon>Formicidae</taxon>
        <taxon>Myrmicinae</taxon>
        <taxon>Solenopsis</taxon>
    </lineage>
</organism>
<gene>
    <name evidence="2" type="ORF">SINV_10766</name>
</gene>
<sequence length="162" mass="18529">RKRKISRKAETKAATRLLVINLQKRIGNILNPSPLLSSTDSIESKHNKKSDCDRNNIEEQLRTSIAKMQKNSDSDIRSDEDLDDGSRDSNDSEYESDSSKSSDACEIVEVKNLRALRNDNKNRNAYILRELKKWAMKGVFCKKINTLLKILQIMFSILPKTS</sequence>